<protein>
    <submittedName>
        <fullName evidence="1">Uncharacterized protein</fullName>
    </submittedName>
</protein>
<dbReference type="Proteomes" id="UP000054166">
    <property type="component" value="Unassembled WGS sequence"/>
</dbReference>
<evidence type="ECO:0000313" key="1">
    <source>
        <dbReference type="EMBL" id="KIM77076.1"/>
    </source>
</evidence>
<gene>
    <name evidence="1" type="ORF">PILCRDRAFT_12262</name>
</gene>
<dbReference type="InParanoid" id="A0A0C3FBJ5"/>
<name>A0A0C3FBJ5_PILCF</name>
<reference evidence="1 2" key="1">
    <citation type="submission" date="2014-04" db="EMBL/GenBank/DDBJ databases">
        <authorList>
            <consortium name="DOE Joint Genome Institute"/>
            <person name="Kuo A."/>
            <person name="Tarkka M."/>
            <person name="Buscot F."/>
            <person name="Kohler A."/>
            <person name="Nagy L.G."/>
            <person name="Floudas D."/>
            <person name="Copeland A."/>
            <person name="Barry K.W."/>
            <person name="Cichocki N."/>
            <person name="Veneault-Fourrey C."/>
            <person name="LaButti K."/>
            <person name="Lindquist E.A."/>
            <person name="Lipzen A."/>
            <person name="Lundell T."/>
            <person name="Morin E."/>
            <person name="Murat C."/>
            <person name="Sun H."/>
            <person name="Tunlid A."/>
            <person name="Henrissat B."/>
            <person name="Grigoriev I.V."/>
            <person name="Hibbett D.S."/>
            <person name="Martin F."/>
            <person name="Nordberg H.P."/>
            <person name="Cantor M.N."/>
            <person name="Hua S.X."/>
        </authorList>
    </citation>
    <scope>NUCLEOTIDE SEQUENCE [LARGE SCALE GENOMIC DNA]</scope>
    <source>
        <strain evidence="1 2">F 1598</strain>
    </source>
</reference>
<reference evidence="2" key="2">
    <citation type="submission" date="2015-01" db="EMBL/GenBank/DDBJ databases">
        <title>Evolutionary Origins and Diversification of the Mycorrhizal Mutualists.</title>
        <authorList>
            <consortium name="DOE Joint Genome Institute"/>
            <consortium name="Mycorrhizal Genomics Consortium"/>
            <person name="Kohler A."/>
            <person name="Kuo A."/>
            <person name="Nagy L.G."/>
            <person name="Floudas D."/>
            <person name="Copeland A."/>
            <person name="Barry K.W."/>
            <person name="Cichocki N."/>
            <person name="Veneault-Fourrey C."/>
            <person name="LaButti K."/>
            <person name="Lindquist E.A."/>
            <person name="Lipzen A."/>
            <person name="Lundell T."/>
            <person name="Morin E."/>
            <person name="Murat C."/>
            <person name="Riley R."/>
            <person name="Ohm R."/>
            <person name="Sun H."/>
            <person name="Tunlid A."/>
            <person name="Henrissat B."/>
            <person name="Grigoriev I.V."/>
            <person name="Hibbett D.S."/>
            <person name="Martin F."/>
        </authorList>
    </citation>
    <scope>NUCLEOTIDE SEQUENCE [LARGE SCALE GENOMIC DNA]</scope>
    <source>
        <strain evidence="2">F 1598</strain>
    </source>
</reference>
<dbReference type="EMBL" id="KN833028">
    <property type="protein sequence ID" value="KIM77076.1"/>
    <property type="molecule type" value="Genomic_DNA"/>
</dbReference>
<organism evidence="1 2">
    <name type="scientific">Piloderma croceum (strain F 1598)</name>
    <dbReference type="NCBI Taxonomy" id="765440"/>
    <lineage>
        <taxon>Eukaryota</taxon>
        <taxon>Fungi</taxon>
        <taxon>Dikarya</taxon>
        <taxon>Basidiomycota</taxon>
        <taxon>Agaricomycotina</taxon>
        <taxon>Agaricomycetes</taxon>
        <taxon>Agaricomycetidae</taxon>
        <taxon>Atheliales</taxon>
        <taxon>Atheliaceae</taxon>
        <taxon>Piloderma</taxon>
    </lineage>
</organism>
<dbReference type="HOGENOM" id="CLU_1876206_0_0_1"/>
<sequence length="136" mass="15098">MVRYYALFHLEVDEWMLFGSADGCGKREGTVIFGSKIVGCSPLKARMAVRSERTFRLELGLSLEGWDAVDAEEANADPASNTDTSFNTNVPTFTSTPIAPYCTAFFLNEEHSAYMLALGYLRVLFVDGHFLSSDHL</sequence>
<accession>A0A0C3FBJ5</accession>
<evidence type="ECO:0000313" key="2">
    <source>
        <dbReference type="Proteomes" id="UP000054166"/>
    </source>
</evidence>
<dbReference type="AlphaFoldDB" id="A0A0C3FBJ5"/>
<proteinExistence type="predicted"/>
<keyword evidence="2" id="KW-1185">Reference proteome</keyword>